<evidence type="ECO:0000256" key="1">
    <source>
        <dbReference type="SAM" id="MobiDB-lite"/>
    </source>
</evidence>
<accession>A2D8T1</accession>
<dbReference type="Proteomes" id="UP000001542">
    <property type="component" value="Unassembled WGS sequence"/>
</dbReference>
<keyword evidence="3" id="KW-1185">Reference proteome</keyword>
<dbReference type="VEuPathDB" id="TrichDB:TVAGG3_0388000"/>
<dbReference type="RefSeq" id="XP_001584316.1">
    <property type="nucleotide sequence ID" value="XM_001584266.1"/>
</dbReference>
<proteinExistence type="predicted"/>
<dbReference type="InParanoid" id="A2D8T1"/>
<organism evidence="2 3">
    <name type="scientific">Trichomonas vaginalis (strain ATCC PRA-98 / G3)</name>
    <dbReference type="NCBI Taxonomy" id="412133"/>
    <lineage>
        <taxon>Eukaryota</taxon>
        <taxon>Metamonada</taxon>
        <taxon>Parabasalia</taxon>
        <taxon>Trichomonadida</taxon>
        <taxon>Trichomonadidae</taxon>
        <taxon>Trichomonas</taxon>
    </lineage>
</organism>
<dbReference type="AlphaFoldDB" id="A2D8T1"/>
<gene>
    <name evidence="2" type="ORF">TVAG_186380</name>
</gene>
<evidence type="ECO:0000313" key="2">
    <source>
        <dbReference type="EMBL" id="EAY23330.1"/>
    </source>
</evidence>
<dbReference type="EMBL" id="DS113179">
    <property type="protein sequence ID" value="EAY23330.1"/>
    <property type="molecule type" value="Genomic_DNA"/>
</dbReference>
<dbReference type="VEuPathDB" id="TrichDB:TVAG_186380"/>
<protein>
    <submittedName>
        <fullName evidence="2">Uncharacterized protein</fullName>
    </submittedName>
</protein>
<feature type="compositionally biased region" description="Polar residues" evidence="1">
    <location>
        <begin position="19"/>
        <end position="35"/>
    </location>
</feature>
<feature type="compositionally biased region" description="Acidic residues" evidence="1">
    <location>
        <begin position="81"/>
        <end position="93"/>
    </location>
</feature>
<feature type="region of interest" description="Disordered" evidence="1">
    <location>
        <begin position="1"/>
        <end position="121"/>
    </location>
</feature>
<dbReference type="KEGG" id="tva:5468892"/>
<feature type="compositionally biased region" description="Acidic residues" evidence="1">
    <location>
        <begin position="1"/>
        <end position="16"/>
    </location>
</feature>
<sequence length="247" mass="28417">MNKSQEEEDPIEDSENENGFPSAQKPHSQSSINSTSDEEIENNPETIDSEIEEPRPQVVVLKPAINSLLKTPPPPKMVQQDESEIDESIDSEDISQNHKGPEDSDIEPISDVSSHPSHSIDDNQEEIEEIHSFLTSQYEEIDTQGLEEFFKEEYIALRFVEDLTNTLEIWDCNLTRIIKCRHIPLETESKHPNYRQIIDHNEVICIINDKILPKEINENTKFLLKEPFKVFTYLDDLAIIAPSFIAF</sequence>
<reference evidence="2" key="1">
    <citation type="submission" date="2006-10" db="EMBL/GenBank/DDBJ databases">
        <authorList>
            <person name="Amadeo P."/>
            <person name="Zhao Q."/>
            <person name="Wortman J."/>
            <person name="Fraser-Liggett C."/>
            <person name="Carlton J."/>
        </authorList>
    </citation>
    <scope>NUCLEOTIDE SEQUENCE</scope>
    <source>
        <strain evidence="2">G3</strain>
    </source>
</reference>
<evidence type="ECO:0000313" key="3">
    <source>
        <dbReference type="Proteomes" id="UP000001542"/>
    </source>
</evidence>
<feature type="compositionally biased region" description="Acidic residues" evidence="1">
    <location>
        <begin position="36"/>
        <end position="51"/>
    </location>
</feature>
<reference evidence="2" key="2">
    <citation type="journal article" date="2007" name="Science">
        <title>Draft genome sequence of the sexually transmitted pathogen Trichomonas vaginalis.</title>
        <authorList>
            <person name="Carlton J.M."/>
            <person name="Hirt R.P."/>
            <person name="Silva J.C."/>
            <person name="Delcher A.L."/>
            <person name="Schatz M."/>
            <person name="Zhao Q."/>
            <person name="Wortman J.R."/>
            <person name="Bidwell S.L."/>
            <person name="Alsmark U.C.M."/>
            <person name="Besteiro S."/>
            <person name="Sicheritz-Ponten T."/>
            <person name="Noel C.J."/>
            <person name="Dacks J.B."/>
            <person name="Foster P.G."/>
            <person name="Simillion C."/>
            <person name="Van de Peer Y."/>
            <person name="Miranda-Saavedra D."/>
            <person name="Barton G.J."/>
            <person name="Westrop G.D."/>
            <person name="Mueller S."/>
            <person name="Dessi D."/>
            <person name="Fiori P.L."/>
            <person name="Ren Q."/>
            <person name="Paulsen I."/>
            <person name="Zhang H."/>
            <person name="Bastida-Corcuera F.D."/>
            <person name="Simoes-Barbosa A."/>
            <person name="Brown M.T."/>
            <person name="Hayes R.D."/>
            <person name="Mukherjee M."/>
            <person name="Okumura C.Y."/>
            <person name="Schneider R."/>
            <person name="Smith A.J."/>
            <person name="Vanacova S."/>
            <person name="Villalvazo M."/>
            <person name="Haas B.J."/>
            <person name="Pertea M."/>
            <person name="Feldblyum T.V."/>
            <person name="Utterback T.R."/>
            <person name="Shu C.L."/>
            <person name="Osoegawa K."/>
            <person name="de Jong P.J."/>
            <person name="Hrdy I."/>
            <person name="Horvathova L."/>
            <person name="Zubacova Z."/>
            <person name="Dolezal P."/>
            <person name="Malik S.B."/>
            <person name="Logsdon J.M. Jr."/>
            <person name="Henze K."/>
            <person name="Gupta A."/>
            <person name="Wang C.C."/>
            <person name="Dunne R.L."/>
            <person name="Upcroft J.A."/>
            <person name="Upcroft P."/>
            <person name="White O."/>
            <person name="Salzberg S.L."/>
            <person name="Tang P."/>
            <person name="Chiu C.-H."/>
            <person name="Lee Y.-S."/>
            <person name="Embley T.M."/>
            <person name="Coombs G.H."/>
            <person name="Mottram J.C."/>
            <person name="Tachezy J."/>
            <person name="Fraser-Liggett C.M."/>
            <person name="Johnson P.J."/>
        </authorList>
    </citation>
    <scope>NUCLEOTIDE SEQUENCE [LARGE SCALE GENOMIC DNA]</scope>
    <source>
        <strain evidence="2">G3</strain>
    </source>
</reference>
<name>A2D8T1_TRIV3</name>